<dbReference type="InterPro" id="IPR000504">
    <property type="entry name" value="RRM_dom"/>
</dbReference>
<dbReference type="InterPro" id="IPR012677">
    <property type="entry name" value="Nucleotide-bd_a/b_plait_sf"/>
</dbReference>
<evidence type="ECO:0000256" key="3">
    <source>
        <dbReference type="ARBA" id="ARBA00022884"/>
    </source>
</evidence>
<dbReference type="GO" id="GO:0005737">
    <property type="term" value="C:cytoplasm"/>
    <property type="evidence" value="ECO:0007669"/>
    <property type="project" value="TreeGrafter"/>
</dbReference>
<keyword evidence="5" id="KW-0539">Nucleus</keyword>
<name>A0A0D9W0L5_9ORYZ</name>
<dbReference type="Gramene" id="LPERR03G32760.1">
    <property type="protein sequence ID" value="LPERR03G32760.1"/>
    <property type="gene ID" value="LPERR03G32760"/>
</dbReference>
<evidence type="ECO:0000259" key="7">
    <source>
        <dbReference type="PROSITE" id="PS50102"/>
    </source>
</evidence>
<evidence type="ECO:0000256" key="6">
    <source>
        <dbReference type="PROSITE-ProRule" id="PRU00176"/>
    </source>
</evidence>
<protein>
    <recommendedName>
        <fullName evidence="7">RRM domain-containing protein</fullName>
    </recommendedName>
</protein>
<keyword evidence="4" id="KW-0508">mRNA splicing</keyword>
<accession>A0A0D9W0L5</accession>
<evidence type="ECO:0000313" key="8">
    <source>
        <dbReference type="EnsemblPlants" id="LPERR03G32760.1"/>
    </source>
</evidence>
<dbReference type="eggNOG" id="KOG0114">
    <property type="taxonomic scope" value="Eukaryota"/>
</dbReference>
<dbReference type="Gene3D" id="3.30.70.330">
    <property type="match status" value="1"/>
</dbReference>
<keyword evidence="2" id="KW-0507">mRNA processing</keyword>
<keyword evidence="9" id="KW-1185">Reference proteome</keyword>
<dbReference type="InterPro" id="IPR034150">
    <property type="entry name" value="SF3B6_RRM"/>
</dbReference>
<evidence type="ECO:0000256" key="2">
    <source>
        <dbReference type="ARBA" id="ARBA00022664"/>
    </source>
</evidence>
<dbReference type="CDD" id="cd12241">
    <property type="entry name" value="RRM_SF3B14"/>
    <property type="match status" value="1"/>
</dbReference>
<dbReference type="GO" id="GO:0003729">
    <property type="term" value="F:mRNA binding"/>
    <property type="evidence" value="ECO:0007669"/>
    <property type="project" value="TreeGrafter"/>
</dbReference>
<evidence type="ECO:0000313" key="9">
    <source>
        <dbReference type="Proteomes" id="UP000032180"/>
    </source>
</evidence>
<dbReference type="Pfam" id="PF00076">
    <property type="entry name" value="RRM_1"/>
    <property type="match status" value="1"/>
</dbReference>
<organism evidence="8 9">
    <name type="scientific">Leersia perrieri</name>
    <dbReference type="NCBI Taxonomy" id="77586"/>
    <lineage>
        <taxon>Eukaryota</taxon>
        <taxon>Viridiplantae</taxon>
        <taxon>Streptophyta</taxon>
        <taxon>Embryophyta</taxon>
        <taxon>Tracheophyta</taxon>
        <taxon>Spermatophyta</taxon>
        <taxon>Magnoliopsida</taxon>
        <taxon>Liliopsida</taxon>
        <taxon>Poales</taxon>
        <taxon>Poaceae</taxon>
        <taxon>BOP clade</taxon>
        <taxon>Oryzoideae</taxon>
        <taxon>Oryzeae</taxon>
        <taxon>Oryzinae</taxon>
        <taxon>Leersia</taxon>
    </lineage>
</organism>
<dbReference type="HOGENOM" id="CLU_012062_25_2_1"/>
<sequence>MAAVSLRKSNARLPPEVNRVLYVRNLPFNISSEEMYDIFGKYGAIRQIRLGNAKDTRGTAFVVYEDIYDAKNAVDHLSGFNVANRYLIVLYYQPTKMSKKSDVKKKEEEITRLQEKYGLGSKTPSSSSSADA</sequence>
<reference evidence="9" key="2">
    <citation type="submission" date="2013-12" db="EMBL/GenBank/DDBJ databases">
        <authorList>
            <person name="Yu Y."/>
            <person name="Lee S."/>
            <person name="de Baynast K."/>
            <person name="Wissotski M."/>
            <person name="Liu L."/>
            <person name="Talag J."/>
            <person name="Goicoechea J."/>
            <person name="Angelova A."/>
            <person name="Jetty R."/>
            <person name="Kudrna D."/>
            <person name="Golser W."/>
            <person name="Rivera L."/>
            <person name="Zhang J."/>
            <person name="Wing R."/>
        </authorList>
    </citation>
    <scope>NUCLEOTIDE SEQUENCE</scope>
</reference>
<reference evidence="8 9" key="1">
    <citation type="submission" date="2012-08" db="EMBL/GenBank/DDBJ databases">
        <title>Oryza genome evolution.</title>
        <authorList>
            <person name="Wing R.A."/>
        </authorList>
    </citation>
    <scope>NUCLEOTIDE SEQUENCE</scope>
</reference>
<dbReference type="GO" id="GO:0006397">
    <property type="term" value="P:mRNA processing"/>
    <property type="evidence" value="ECO:0007669"/>
    <property type="project" value="UniProtKB-KW"/>
</dbReference>
<dbReference type="GO" id="GO:0005634">
    <property type="term" value="C:nucleus"/>
    <property type="evidence" value="ECO:0007669"/>
    <property type="project" value="UniProtKB-SubCell"/>
</dbReference>
<dbReference type="InterPro" id="IPR035979">
    <property type="entry name" value="RBD_domain_sf"/>
</dbReference>
<dbReference type="InterPro" id="IPR050374">
    <property type="entry name" value="RRT5_SRSF_SR"/>
</dbReference>
<evidence type="ECO:0000256" key="4">
    <source>
        <dbReference type="ARBA" id="ARBA00023187"/>
    </source>
</evidence>
<keyword evidence="3 6" id="KW-0694">RNA-binding</keyword>
<dbReference type="Proteomes" id="UP000032180">
    <property type="component" value="Chromosome 3"/>
</dbReference>
<dbReference type="GO" id="GO:0008380">
    <property type="term" value="P:RNA splicing"/>
    <property type="evidence" value="ECO:0007669"/>
    <property type="project" value="UniProtKB-KW"/>
</dbReference>
<proteinExistence type="predicted"/>
<dbReference type="AlphaFoldDB" id="A0A0D9W0L5"/>
<dbReference type="PANTHER" id="PTHR23003">
    <property type="entry name" value="RNA RECOGNITION MOTIF RRM DOMAIN CONTAINING PROTEIN"/>
    <property type="match status" value="1"/>
</dbReference>
<reference evidence="8" key="3">
    <citation type="submission" date="2015-04" db="UniProtKB">
        <authorList>
            <consortium name="EnsemblPlants"/>
        </authorList>
    </citation>
    <scope>IDENTIFICATION</scope>
</reference>
<feature type="domain" description="RRM" evidence="7">
    <location>
        <begin position="19"/>
        <end position="94"/>
    </location>
</feature>
<evidence type="ECO:0000256" key="5">
    <source>
        <dbReference type="ARBA" id="ARBA00023242"/>
    </source>
</evidence>
<dbReference type="PROSITE" id="PS50102">
    <property type="entry name" value="RRM"/>
    <property type="match status" value="1"/>
</dbReference>
<dbReference type="EnsemblPlants" id="LPERR03G32760.1">
    <property type="protein sequence ID" value="LPERR03G32760.1"/>
    <property type="gene ID" value="LPERR03G32760"/>
</dbReference>
<dbReference type="SUPFAM" id="SSF54928">
    <property type="entry name" value="RNA-binding domain, RBD"/>
    <property type="match status" value="1"/>
</dbReference>
<evidence type="ECO:0000256" key="1">
    <source>
        <dbReference type="ARBA" id="ARBA00004123"/>
    </source>
</evidence>
<dbReference type="SMART" id="SM00360">
    <property type="entry name" value="RRM"/>
    <property type="match status" value="1"/>
</dbReference>
<comment type="subcellular location">
    <subcellularLocation>
        <location evidence="1">Nucleus</location>
    </subcellularLocation>
</comment>
<dbReference type="FunFam" id="3.30.70.330:FF:000253">
    <property type="entry name" value="splicing factor 3B subunit 6-like protein"/>
    <property type="match status" value="1"/>
</dbReference>
<dbReference type="STRING" id="77586.A0A0D9W0L5"/>